<feature type="domain" description="Helicase C-terminal" evidence="9">
    <location>
        <begin position="232"/>
        <end position="378"/>
    </location>
</feature>
<dbReference type="InterPro" id="IPR012677">
    <property type="entry name" value="Nucleotide-bd_a/b_plait_sf"/>
</dbReference>
<keyword evidence="12" id="KW-1185">Reference proteome</keyword>
<dbReference type="Gene3D" id="3.30.70.330">
    <property type="match status" value="1"/>
</dbReference>
<proteinExistence type="inferred from homology"/>
<dbReference type="InterPro" id="IPR011545">
    <property type="entry name" value="DEAD/DEAH_box_helicase_dom"/>
</dbReference>
<dbReference type="PROSITE" id="PS00039">
    <property type="entry name" value="DEAD_ATP_HELICASE"/>
    <property type="match status" value="1"/>
</dbReference>
<dbReference type="InterPro" id="IPR000629">
    <property type="entry name" value="RNA-helicase_DEAD-box_CS"/>
</dbReference>
<evidence type="ECO:0000256" key="4">
    <source>
        <dbReference type="ARBA" id="ARBA00022840"/>
    </source>
</evidence>
<dbReference type="GO" id="GO:0005829">
    <property type="term" value="C:cytosol"/>
    <property type="evidence" value="ECO:0007669"/>
    <property type="project" value="TreeGrafter"/>
</dbReference>
<dbReference type="InterPro" id="IPR044742">
    <property type="entry name" value="DEAD/DEAH_RhlB"/>
</dbReference>
<dbReference type="EMBL" id="JAOSIW010000002">
    <property type="protein sequence ID" value="MDO8054374.1"/>
    <property type="molecule type" value="Genomic_DNA"/>
</dbReference>
<feature type="domain" description="DEAD-box RNA helicase Q" evidence="10">
    <location>
        <begin position="3"/>
        <end position="31"/>
    </location>
</feature>
<dbReference type="InterPro" id="IPR014014">
    <property type="entry name" value="RNA_helicase_DEAD_Q_motif"/>
</dbReference>
<dbReference type="GO" id="GO:0003724">
    <property type="term" value="F:RNA helicase activity"/>
    <property type="evidence" value="ECO:0007669"/>
    <property type="project" value="InterPro"/>
</dbReference>
<dbReference type="AlphaFoldDB" id="A0A9K3STP4"/>
<evidence type="ECO:0000256" key="2">
    <source>
        <dbReference type="ARBA" id="ARBA00022801"/>
    </source>
</evidence>
<dbReference type="Pfam" id="PF00270">
    <property type="entry name" value="DEAD"/>
    <property type="match status" value="1"/>
</dbReference>
<dbReference type="PANTHER" id="PTHR47959:SF1">
    <property type="entry name" value="ATP-DEPENDENT RNA HELICASE DBPA"/>
    <property type="match status" value="1"/>
</dbReference>
<evidence type="ECO:0000256" key="1">
    <source>
        <dbReference type="ARBA" id="ARBA00022741"/>
    </source>
</evidence>
<dbReference type="GO" id="GO:0016787">
    <property type="term" value="F:hydrolase activity"/>
    <property type="evidence" value="ECO:0007669"/>
    <property type="project" value="UniProtKB-KW"/>
</dbReference>
<keyword evidence="1 7" id="KW-0547">Nucleotide-binding</keyword>
<dbReference type="PROSITE" id="PS51192">
    <property type="entry name" value="HELICASE_ATP_BIND_1"/>
    <property type="match status" value="1"/>
</dbReference>
<dbReference type="PROSITE" id="PS51195">
    <property type="entry name" value="Q_MOTIF"/>
    <property type="match status" value="1"/>
</dbReference>
<feature type="domain" description="Helicase ATP-binding" evidence="8">
    <location>
        <begin position="34"/>
        <end position="205"/>
    </location>
</feature>
<protein>
    <submittedName>
        <fullName evidence="11">DEAD/DEAH box helicase</fullName>
    </submittedName>
</protein>
<evidence type="ECO:0000256" key="3">
    <source>
        <dbReference type="ARBA" id="ARBA00022806"/>
    </source>
</evidence>
<dbReference type="SMART" id="SM00490">
    <property type="entry name" value="HELICc"/>
    <property type="match status" value="1"/>
</dbReference>
<keyword evidence="2 7" id="KW-0378">Hydrolase</keyword>
<dbReference type="Proteomes" id="UP001170651">
    <property type="component" value="Unassembled WGS sequence"/>
</dbReference>
<accession>A0A9K3STP4</accession>
<keyword evidence="3 7" id="KW-0347">Helicase</keyword>
<dbReference type="SUPFAM" id="SSF52540">
    <property type="entry name" value="P-loop containing nucleoside triphosphate hydrolases"/>
    <property type="match status" value="1"/>
</dbReference>
<comment type="caution">
    <text evidence="11">The sequence shown here is derived from an EMBL/GenBank/DDBJ whole genome shotgun (WGS) entry which is preliminary data.</text>
</comment>
<evidence type="ECO:0000259" key="9">
    <source>
        <dbReference type="PROSITE" id="PS51194"/>
    </source>
</evidence>
<evidence type="ECO:0000313" key="12">
    <source>
        <dbReference type="Proteomes" id="UP001170651"/>
    </source>
</evidence>
<dbReference type="InterPro" id="IPR001650">
    <property type="entry name" value="Helicase_C-like"/>
</dbReference>
<sequence>MISSFTELNLLTQIQEALKELNFINPTPVQALVIPKMIEGIDIVARSQTGTGKTFAFGIPMIQKIDPQMSQIQSLVLCPTRELALQVFTEINKLLKFYSEIRTAVIYGGEKYFKQFSALSKKPHIIVATPGRILDLLKQKKIDLSNVKLLVLDEADEMLKMGFQEDVEDILKTIPSERQTALFSATMPDSIKKIAAKYQKNSQTLEISNKNIAVKSIKQFYFIVADMSKNLVLERLLDYQNPDSVIIFANTKRNVDNITDYLQTRNFLVDALHGDLKQNQRQYVLNNFRNKKIKILVATDVAARGLDISDVQMVINYDLSNDYESYVHRIGRTGRAGKSGVSYSFINIRQKMKLKNLEYYLKEKLLLAEIPKIEDIYQQQDQLFRNKVIQLVENYQSNNLSIDTVLMDNLLEKYDHELIIKSLLNYISPCRKKYENIIVRNVSSYNNDDFIKKPYNKNNRINGDYVKKYEHNNVNMTKLIINIGKNDRVYNPATFLQILYDKFNIYRKNIGYIQHFPDKTVFEINNNLVQRIKSKKDIYWENKLIIISDNLDNYSNINNKHNN</sequence>
<reference evidence="11 12" key="1">
    <citation type="journal article" date="2023" name="Int. J. Syst. Evol. Microbiol.">
        <title>The observation of taxonomic boundaries for the 16SrII and 16SrXXV phytoplasmas using genome-based delimitation.</title>
        <authorList>
            <person name="Rodrigues Jardim B."/>
            <person name="Tran-Nguyen L.T.T."/>
            <person name="Gambley C."/>
            <person name="Al-Sadi A.M."/>
            <person name="Al-Subhi A.M."/>
            <person name="Foissac X."/>
            <person name="Salar P."/>
            <person name="Cai H."/>
            <person name="Yang J.Y."/>
            <person name="Davis R."/>
            <person name="Jones L."/>
            <person name="Rodoni B."/>
            <person name="Constable F.E."/>
        </authorList>
    </citation>
    <scope>NUCLEOTIDE SEQUENCE [LARGE SCALE GENOMIC DNA]</scope>
    <source>
        <strain evidence="11">BAWM-OMN-P26</strain>
    </source>
</reference>
<evidence type="ECO:0000256" key="7">
    <source>
        <dbReference type="RuleBase" id="RU000492"/>
    </source>
</evidence>
<dbReference type="InterPro" id="IPR014001">
    <property type="entry name" value="Helicase_ATP-bd"/>
</dbReference>
<evidence type="ECO:0000259" key="10">
    <source>
        <dbReference type="PROSITE" id="PS51195"/>
    </source>
</evidence>
<dbReference type="GO" id="GO:0005524">
    <property type="term" value="F:ATP binding"/>
    <property type="evidence" value="ECO:0007669"/>
    <property type="project" value="UniProtKB-KW"/>
</dbReference>
<evidence type="ECO:0000256" key="5">
    <source>
        <dbReference type="ARBA" id="ARBA00038437"/>
    </source>
</evidence>
<dbReference type="Pfam" id="PF00271">
    <property type="entry name" value="Helicase_C"/>
    <property type="match status" value="1"/>
</dbReference>
<dbReference type="InterPro" id="IPR027417">
    <property type="entry name" value="P-loop_NTPase"/>
</dbReference>
<keyword evidence="4 7" id="KW-0067">ATP-binding</keyword>
<dbReference type="InterPro" id="IPR050079">
    <property type="entry name" value="DEAD_box_RNA_helicase"/>
</dbReference>
<evidence type="ECO:0000313" key="11">
    <source>
        <dbReference type="EMBL" id="MDO8054374.1"/>
    </source>
</evidence>
<evidence type="ECO:0000256" key="6">
    <source>
        <dbReference type="PROSITE-ProRule" id="PRU00552"/>
    </source>
</evidence>
<organism evidence="11 12">
    <name type="scientific">Candidatus Phytoplasma australasiaticum subsp. australasiaticum</name>
    <dbReference type="NCBI Taxonomy" id="2832407"/>
    <lineage>
        <taxon>Bacteria</taxon>
        <taxon>Bacillati</taxon>
        <taxon>Mycoplasmatota</taxon>
        <taxon>Mollicutes</taxon>
        <taxon>Acholeplasmatales</taxon>
        <taxon>Acholeplasmataceae</taxon>
        <taxon>Candidatus Phytoplasma</taxon>
        <taxon>16SrII (Peanut WB group)</taxon>
        <taxon>Candidatus Phytoplasma australasiaticum</taxon>
    </lineage>
</organism>
<dbReference type="RefSeq" id="WP_213680317.1">
    <property type="nucleotide sequence ID" value="NZ_JALQCT010000003.1"/>
</dbReference>
<evidence type="ECO:0000259" key="8">
    <source>
        <dbReference type="PROSITE" id="PS51192"/>
    </source>
</evidence>
<dbReference type="CDD" id="cd18787">
    <property type="entry name" value="SF2_C_DEAD"/>
    <property type="match status" value="1"/>
</dbReference>
<name>A0A9K3STP4_9MOLU</name>
<dbReference type="PROSITE" id="PS51194">
    <property type="entry name" value="HELICASE_CTER"/>
    <property type="match status" value="1"/>
</dbReference>
<dbReference type="GO" id="GO:0003676">
    <property type="term" value="F:nucleic acid binding"/>
    <property type="evidence" value="ECO:0007669"/>
    <property type="project" value="InterPro"/>
</dbReference>
<feature type="short sequence motif" description="Q motif" evidence="6">
    <location>
        <begin position="3"/>
        <end position="31"/>
    </location>
</feature>
<dbReference type="CDD" id="cd00268">
    <property type="entry name" value="DEADc"/>
    <property type="match status" value="1"/>
</dbReference>
<comment type="similarity">
    <text evidence="5 7">Belongs to the DEAD box helicase family.</text>
</comment>
<dbReference type="PANTHER" id="PTHR47959">
    <property type="entry name" value="ATP-DEPENDENT RNA HELICASE RHLE-RELATED"/>
    <property type="match status" value="1"/>
</dbReference>
<gene>
    <name evidence="11" type="ORF">OC696_00610</name>
</gene>
<dbReference type="SMART" id="SM00487">
    <property type="entry name" value="DEXDc"/>
    <property type="match status" value="1"/>
</dbReference>
<dbReference type="Gene3D" id="3.40.50.300">
    <property type="entry name" value="P-loop containing nucleotide triphosphate hydrolases"/>
    <property type="match status" value="2"/>
</dbReference>